<protein>
    <submittedName>
        <fullName evidence="11">Sugar ABC transporter ATP-binding protein</fullName>
    </submittedName>
</protein>
<feature type="compositionally biased region" description="Low complexity" evidence="9">
    <location>
        <begin position="541"/>
        <end position="594"/>
    </location>
</feature>
<evidence type="ECO:0000256" key="1">
    <source>
        <dbReference type="ARBA" id="ARBA00022448"/>
    </source>
</evidence>
<reference evidence="11 12" key="1">
    <citation type="journal article" date="2019" name="Int. J. Syst. Evol. Microbiol.">
        <title>The Global Catalogue of Microorganisms (GCM) 10K type strain sequencing project: providing services to taxonomists for standard genome sequencing and annotation.</title>
        <authorList>
            <consortium name="The Broad Institute Genomics Platform"/>
            <consortium name="The Broad Institute Genome Sequencing Center for Infectious Disease"/>
            <person name="Wu L."/>
            <person name="Ma J."/>
        </authorList>
    </citation>
    <scope>NUCLEOTIDE SEQUENCE [LARGE SCALE GENOMIC DNA]</scope>
    <source>
        <strain evidence="11 12">JCM 11445</strain>
    </source>
</reference>
<feature type="region of interest" description="Disordered" evidence="9">
    <location>
        <begin position="541"/>
        <end position="625"/>
    </location>
</feature>
<gene>
    <name evidence="11" type="ORF">GCM10009576_005350</name>
</gene>
<keyword evidence="2" id="KW-1003">Cell membrane</keyword>
<feature type="domain" description="ABC transporter" evidence="10">
    <location>
        <begin position="12"/>
        <end position="248"/>
    </location>
</feature>
<evidence type="ECO:0000256" key="8">
    <source>
        <dbReference type="ARBA" id="ARBA00023136"/>
    </source>
</evidence>
<organism evidence="11 12">
    <name type="scientific">Streptomyces rhizosphaericus</name>
    <dbReference type="NCBI Taxonomy" id="114699"/>
    <lineage>
        <taxon>Bacteria</taxon>
        <taxon>Bacillati</taxon>
        <taxon>Actinomycetota</taxon>
        <taxon>Actinomycetes</taxon>
        <taxon>Kitasatosporales</taxon>
        <taxon>Streptomycetaceae</taxon>
        <taxon>Streptomyces</taxon>
        <taxon>Streptomyces violaceusniger group</taxon>
    </lineage>
</organism>
<keyword evidence="5" id="KW-0547">Nucleotide-binding</keyword>
<keyword evidence="1" id="KW-0813">Transport</keyword>
<dbReference type="GO" id="GO:0005524">
    <property type="term" value="F:ATP binding"/>
    <property type="evidence" value="ECO:0007669"/>
    <property type="project" value="UniProtKB-KW"/>
</dbReference>
<dbReference type="PROSITE" id="PS00211">
    <property type="entry name" value="ABC_TRANSPORTER_1"/>
    <property type="match status" value="1"/>
</dbReference>
<evidence type="ECO:0000256" key="9">
    <source>
        <dbReference type="SAM" id="MobiDB-lite"/>
    </source>
</evidence>
<dbReference type="InterPro" id="IPR003439">
    <property type="entry name" value="ABC_transporter-like_ATP-bd"/>
</dbReference>
<proteinExistence type="predicted"/>
<dbReference type="PANTHER" id="PTHR43790">
    <property type="entry name" value="CARBOHYDRATE TRANSPORT ATP-BINDING PROTEIN MG119-RELATED"/>
    <property type="match status" value="1"/>
</dbReference>
<keyword evidence="8" id="KW-0472">Membrane</keyword>
<keyword evidence="12" id="KW-1185">Reference proteome</keyword>
<dbReference type="CDD" id="cd03215">
    <property type="entry name" value="ABC_Carb_Monos_II"/>
    <property type="match status" value="1"/>
</dbReference>
<evidence type="ECO:0000256" key="4">
    <source>
        <dbReference type="ARBA" id="ARBA00022737"/>
    </source>
</evidence>
<dbReference type="InterPro" id="IPR027417">
    <property type="entry name" value="P-loop_NTPase"/>
</dbReference>
<keyword evidence="7" id="KW-1278">Translocase</keyword>
<evidence type="ECO:0000259" key="10">
    <source>
        <dbReference type="PROSITE" id="PS50893"/>
    </source>
</evidence>
<evidence type="ECO:0000256" key="3">
    <source>
        <dbReference type="ARBA" id="ARBA00022597"/>
    </source>
</evidence>
<accession>A0ABN1RZS1</accession>
<dbReference type="Gene3D" id="3.40.50.300">
    <property type="entry name" value="P-loop containing nucleotide triphosphate hydrolases"/>
    <property type="match status" value="2"/>
</dbReference>
<dbReference type="InterPro" id="IPR003593">
    <property type="entry name" value="AAA+_ATPase"/>
</dbReference>
<keyword evidence="4" id="KW-0677">Repeat</keyword>
<dbReference type="Pfam" id="PF00005">
    <property type="entry name" value="ABC_tran"/>
    <property type="match status" value="2"/>
</dbReference>
<dbReference type="SMART" id="SM00382">
    <property type="entry name" value="AAA"/>
    <property type="match status" value="2"/>
</dbReference>
<dbReference type="Proteomes" id="UP001500033">
    <property type="component" value="Unassembled WGS sequence"/>
</dbReference>
<dbReference type="PANTHER" id="PTHR43790:SF3">
    <property type="entry name" value="D-ALLOSE IMPORT ATP-BINDING PROTEIN ALSA-RELATED"/>
    <property type="match status" value="1"/>
</dbReference>
<evidence type="ECO:0000313" key="11">
    <source>
        <dbReference type="EMBL" id="GAA0968722.1"/>
    </source>
</evidence>
<sequence length="625" mass="64419">MSQPASTGVPVLALEGVNKSFGAVRALRDVSLELFAGEAHALAGENGAGKSTLIKILAGVHRPDSGRVLLDGEPVVFHGPAGARDVGTAVIYQEPTLFPDLSIAENIVMGRQPRRALGRIDHKAVRTSTAALMARLGVELDPDRPARGLSIADQQIVEIAKALSFDARVLIMDEPTAALTGSETARLFSVVETLRAEGAAVLFISHRLEEIFELCQRVTTLRDGRLVASEPLAGLTQDALVRRMVGRDLAELYPKQDSRVGETALAVRRLTREGVFRDVSFEVRRGEIVALAGLVGAGRTEVAQAVFGVDRADAGEVRVGGEVLRPGSPTAAMDAGLALVPEDRRQRGLVMEMSIERNIGLTGLDRLGRAGLVKRALERGRAADWAVRLQLKYGSLADHVGVLSGGNQQKVVLAKWLATEPTVLIVDEPTRGIDVGTKAEVHRLLSSLAADGLAVLMISSDLPEVLGMADRVLVMHEGRLVAEIPRAEATEESVMAAATGLTGGAEGAGVAGEAAATALPGEAAATGPTDATVASRRTGATAATGLPGATAATGRTDASGDTGASGRTDATAASRRTGATAATGRTDASGDTGASGRTDATGASGHPHATGPTGADGATAEGTRT</sequence>
<feature type="compositionally biased region" description="Low complexity" evidence="9">
    <location>
        <begin position="609"/>
        <end position="625"/>
    </location>
</feature>
<dbReference type="CDD" id="cd03216">
    <property type="entry name" value="ABC_Carb_Monos_I"/>
    <property type="match status" value="1"/>
</dbReference>
<dbReference type="InterPro" id="IPR050107">
    <property type="entry name" value="ABC_carbohydrate_import_ATPase"/>
</dbReference>
<evidence type="ECO:0000256" key="5">
    <source>
        <dbReference type="ARBA" id="ARBA00022741"/>
    </source>
</evidence>
<dbReference type="SUPFAM" id="SSF52540">
    <property type="entry name" value="P-loop containing nucleoside triphosphate hydrolases"/>
    <property type="match status" value="2"/>
</dbReference>
<keyword evidence="6 11" id="KW-0067">ATP-binding</keyword>
<feature type="domain" description="ABC transporter" evidence="10">
    <location>
        <begin position="260"/>
        <end position="502"/>
    </location>
</feature>
<keyword evidence="3" id="KW-0762">Sugar transport</keyword>
<evidence type="ECO:0000256" key="6">
    <source>
        <dbReference type="ARBA" id="ARBA00022840"/>
    </source>
</evidence>
<name>A0ABN1RZS1_9ACTN</name>
<evidence type="ECO:0000256" key="7">
    <source>
        <dbReference type="ARBA" id="ARBA00022967"/>
    </source>
</evidence>
<comment type="caution">
    <text evidence="11">The sequence shown here is derived from an EMBL/GenBank/DDBJ whole genome shotgun (WGS) entry which is preliminary data.</text>
</comment>
<dbReference type="InterPro" id="IPR017871">
    <property type="entry name" value="ABC_transporter-like_CS"/>
</dbReference>
<dbReference type="PROSITE" id="PS50893">
    <property type="entry name" value="ABC_TRANSPORTER_2"/>
    <property type="match status" value="2"/>
</dbReference>
<evidence type="ECO:0000313" key="12">
    <source>
        <dbReference type="Proteomes" id="UP001500033"/>
    </source>
</evidence>
<dbReference type="EMBL" id="BAAAIE010000002">
    <property type="protein sequence ID" value="GAA0968722.1"/>
    <property type="molecule type" value="Genomic_DNA"/>
</dbReference>
<evidence type="ECO:0000256" key="2">
    <source>
        <dbReference type="ARBA" id="ARBA00022475"/>
    </source>
</evidence>